<dbReference type="AlphaFoldDB" id="A0A0D3KC71"/>
<keyword evidence="2" id="KW-1185">Reference proteome</keyword>
<dbReference type="EnsemblProtists" id="EOD33356">
    <property type="protein sequence ID" value="EOD33356"/>
    <property type="gene ID" value="EMIHUDRAFT_229926"/>
</dbReference>
<sequence length="485" mass="52390">MVEKFAEVASLRELLYTGSGDAPLRLVRARWLLEHFQAAGNEKERLGSRRELEKAYGDAPYACGAMLDRILAELASSQYAGARREGWATAQKRKPLPVPIAFPSAAAISYMHLDASHPDPNGRCLRELWLPFVEWYYSERVRQLLHCAEIEGREARVEDEAGELLSDDAVRSSADFGIFIDHASVVGAADDAALRKQGLDGLGVIFSHPAIASLLSTRAPAGAAVDGGFEDRGWLLATLMKRPEVILDLGRFTIDMACIGPPRALRIGGKPFADRSVSELAKQGSYIDPQEAGVRGTLSVTGRCAPLSPESFDALLESKRFSISADVATVAQLYREVVIAYLGSAKKLAFEQLEWSSEDYSDLGKALRHCGALETLILDCMGMQEADMAAAFKGLSLPTLTTLEVKVCTSLLSLADLSAFTTLRTLYVGRCTSLIALSNLSALTALQMIDLSGCSQLKSLPSLKAQCPARKATHSRADTGCSVCV</sequence>
<dbReference type="InterPro" id="IPR032675">
    <property type="entry name" value="LRR_dom_sf"/>
</dbReference>
<proteinExistence type="predicted"/>
<evidence type="ECO:0000313" key="1">
    <source>
        <dbReference type="EnsemblProtists" id="EOD33356"/>
    </source>
</evidence>
<dbReference type="SUPFAM" id="SSF52047">
    <property type="entry name" value="RNI-like"/>
    <property type="match status" value="1"/>
</dbReference>
<dbReference type="RefSeq" id="XP_005785785.1">
    <property type="nucleotide sequence ID" value="XM_005785728.1"/>
</dbReference>
<evidence type="ECO:0000313" key="2">
    <source>
        <dbReference type="Proteomes" id="UP000013827"/>
    </source>
</evidence>
<accession>A0A0D3KC71</accession>
<dbReference type="GeneID" id="17278627"/>
<dbReference type="PaxDb" id="2903-EOD33356"/>
<reference evidence="2" key="1">
    <citation type="journal article" date="2013" name="Nature">
        <title>Pan genome of the phytoplankton Emiliania underpins its global distribution.</title>
        <authorList>
            <person name="Read B.A."/>
            <person name="Kegel J."/>
            <person name="Klute M.J."/>
            <person name="Kuo A."/>
            <person name="Lefebvre S.C."/>
            <person name="Maumus F."/>
            <person name="Mayer C."/>
            <person name="Miller J."/>
            <person name="Monier A."/>
            <person name="Salamov A."/>
            <person name="Young J."/>
            <person name="Aguilar M."/>
            <person name="Claverie J.M."/>
            <person name="Frickenhaus S."/>
            <person name="Gonzalez K."/>
            <person name="Herman E.K."/>
            <person name="Lin Y.C."/>
            <person name="Napier J."/>
            <person name="Ogata H."/>
            <person name="Sarno A.F."/>
            <person name="Shmutz J."/>
            <person name="Schroeder D."/>
            <person name="de Vargas C."/>
            <person name="Verret F."/>
            <person name="von Dassow P."/>
            <person name="Valentin K."/>
            <person name="Van de Peer Y."/>
            <person name="Wheeler G."/>
            <person name="Dacks J.B."/>
            <person name="Delwiche C.F."/>
            <person name="Dyhrman S.T."/>
            <person name="Glockner G."/>
            <person name="John U."/>
            <person name="Richards T."/>
            <person name="Worden A.Z."/>
            <person name="Zhang X."/>
            <person name="Grigoriev I.V."/>
            <person name="Allen A.E."/>
            <person name="Bidle K."/>
            <person name="Borodovsky M."/>
            <person name="Bowler C."/>
            <person name="Brownlee C."/>
            <person name="Cock J.M."/>
            <person name="Elias M."/>
            <person name="Gladyshev V.N."/>
            <person name="Groth M."/>
            <person name="Guda C."/>
            <person name="Hadaegh A."/>
            <person name="Iglesias-Rodriguez M.D."/>
            <person name="Jenkins J."/>
            <person name="Jones B.M."/>
            <person name="Lawson T."/>
            <person name="Leese F."/>
            <person name="Lindquist E."/>
            <person name="Lobanov A."/>
            <person name="Lomsadze A."/>
            <person name="Malik S.B."/>
            <person name="Marsh M.E."/>
            <person name="Mackinder L."/>
            <person name="Mock T."/>
            <person name="Mueller-Roeber B."/>
            <person name="Pagarete A."/>
            <person name="Parker M."/>
            <person name="Probert I."/>
            <person name="Quesneville H."/>
            <person name="Raines C."/>
            <person name="Rensing S.A."/>
            <person name="Riano-Pachon D.M."/>
            <person name="Richier S."/>
            <person name="Rokitta S."/>
            <person name="Shiraiwa Y."/>
            <person name="Soanes D.M."/>
            <person name="van der Giezen M."/>
            <person name="Wahlund T.M."/>
            <person name="Williams B."/>
            <person name="Wilson W."/>
            <person name="Wolfe G."/>
            <person name="Wurch L.L."/>
        </authorList>
    </citation>
    <scope>NUCLEOTIDE SEQUENCE</scope>
</reference>
<dbReference type="KEGG" id="ehx:EMIHUDRAFT_229926"/>
<dbReference type="HOGENOM" id="CLU_563151_0_0_1"/>
<organism evidence="1 2">
    <name type="scientific">Emiliania huxleyi (strain CCMP1516)</name>
    <dbReference type="NCBI Taxonomy" id="280463"/>
    <lineage>
        <taxon>Eukaryota</taxon>
        <taxon>Haptista</taxon>
        <taxon>Haptophyta</taxon>
        <taxon>Prymnesiophyceae</taxon>
        <taxon>Isochrysidales</taxon>
        <taxon>Noelaerhabdaceae</taxon>
        <taxon>Emiliania</taxon>
    </lineage>
</organism>
<reference evidence="1" key="2">
    <citation type="submission" date="2024-10" db="UniProtKB">
        <authorList>
            <consortium name="EnsemblProtists"/>
        </authorList>
    </citation>
    <scope>IDENTIFICATION</scope>
</reference>
<dbReference type="Gene3D" id="3.80.10.10">
    <property type="entry name" value="Ribonuclease Inhibitor"/>
    <property type="match status" value="1"/>
</dbReference>
<protein>
    <submittedName>
        <fullName evidence="1">Uncharacterized protein</fullName>
    </submittedName>
</protein>
<dbReference type="Proteomes" id="UP000013827">
    <property type="component" value="Unassembled WGS sequence"/>
</dbReference>
<name>A0A0D3KC71_EMIH1</name>